<keyword evidence="6" id="KW-1185">Reference proteome</keyword>
<dbReference type="InterPro" id="IPR058922">
    <property type="entry name" value="WHD_DRP"/>
</dbReference>
<dbReference type="Proteomes" id="UP000265520">
    <property type="component" value="Unassembled WGS sequence"/>
</dbReference>
<proteinExistence type="predicted"/>
<evidence type="ECO:0000313" key="5">
    <source>
        <dbReference type="EMBL" id="MCH96346.1"/>
    </source>
</evidence>
<feature type="chain" id="PRO_5017221360" evidence="3">
    <location>
        <begin position="21"/>
        <end position="182"/>
    </location>
</feature>
<evidence type="ECO:0000256" key="3">
    <source>
        <dbReference type="SAM" id="SignalP"/>
    </source>
</evidence>
<dbReference type="InterPro" id="IPR044974">
    <property type="entry name" value="Disease_R_plants"/>
</dbReference>
<dbReference type="FunFam" id="1.10.10.10:FF:000322">
    <property type="entry name" value="Probable disease resistance protein At1g63360"/>
    <property type="match status" value="1"/>
</dbReference>
<dbReference type="Pfam" id="PF23559">
    <property type="entry name" value="WHD_DRP"/>
    <property type="match status" value="1"/>
</dbReference>
<gene>
    <name evidence="5" type="ORF">A2U01_0017331</name>
</gene>
<dbReference type="SUPFAM" id="SSF52540">
    <property type="entry name" value="P-loop containing nucleoside triphosphate hydrolases"/>
    <property type="match status" value="1"/>
</dbReference>
<protein>
    <submittedName>
        <fullName evidence="5">Disease resistance protein</fullName>
    </submittedName>
</protein>
<evidence type="ECO:0000313" key="6">
    <source>
        <dbReference type="Proteomes" id="UP000265520"/>
    </source>
</evidence>
<dbReference type="GO" id="GO:0098542">
    <property type="term" value="P:defense response to other organism"/>
    <property type="evidence" value="ECO:0007669"/>
    <property type="project" value="TreeGrafter"/>
</dbReference>
<accession>A0A392N955</accession>
<feature type="domain" description="Disease resistance protein winged helix" evidence="4">
    <location>
        <begin position="76"/>
        <end position="151"/>
    </location>
</feature>
<dbReference type="InterPro" id="IPR042197">
    <property type="entry name" value="Apaf_helical"/>
</dbReference>
<feature type="non-terminal residue" evidence="5">
    <location>
        <position position="182"/>
    </location>
</feature>
<dbReference type="PANTHER" id="PTHR23155:SF1185">
    <property type="entry name" value="DISEASE RESISTANCE RPP8-LIKE PROTEIN 3-RELATED"/>
    <property type="match status" value="1"/>
</dbReference>
<dbReference type="EMBL" id="LXQA010032112">
    <property type="protein sequence ID" value="MCH96346.1"/>
    <property type="molecule type" value="Genomic_DNA"/>
</dbReference>
<sequence length="182" mass="20604">MVGRCGGLPLAIIVLGGLLASKPTFYEWDTVRQNINSYLRKAKGKEQHLGVSEVLALSYYELPYQLKPCFLHLAHFPENQEIQTKKLTRTWVAEGIISLVQNAGDGEEALEDVAQRYLTELVERCMIQVVEKSSTGRIRTVQMHNLMRDLCVSKAYQENFLDMIDSRNVDQNGTSKTRPTGE</sequence>
<dbReference type="InterPro" id="IPR027417">
    <property type="entry name" value="P-loop_NTPase"/>
</dbReference>
<comment type="caution">
    <text evidence="5">The sequence shown here is derived from an EMBL/GenBank/DDBJ whole genome shotgun (WGS) entry which is preliminary data.</text>
</comment>
<evidence type="ECO:0000256" key="1">
    <source>
        <dbReference type="ARBA" id="ARBA00022737"/>
    </source>
</evidence>
<organism evidence="5 6">
    <name type="scientific">Trifolium medium</name>
    <dbReference type="NCBI Taxonomy" id="97028"/>
    <lineage>
        <taxon>Eukaryota</taxon>
        <taxon>Viridiplantae</taxon>
        <taxon>Streptophyta</taxon>
        <taxon>Embryophyta</taxon>
        <taxon>Tracheophyta</taxon>
        <taxon>Spermatophyta</taxon>
        <taxon>Magnoliopsida</taxon>
        <taxon>eudicotyledons</taxon>
        <taxon>Gunneridae</taxon>
        <taxon>Pentapetalae</taxon>
        <taxon>rosids</taxon>
        <taxon>fabids</taxon>
        <taxon>Fabales</taxon>
        <taxon>Fabaceae</taxon>
        <taxon>Papilionoideae</taxon>
        <taxon>50 kb inversion clade</taxon>
        <taxon>NPAAA clade</taxon>
        <taxon>Hologalegina</taxon>
        <taxon>IRL clade</taxon>
        <taxon>Trifolieae</taxon>
        <taxon>Trifolium</taxon>
    </lineage>
</organism>
<keyword evidence="3" id="KW-0732">Signal</keyword>
<evidence type="ECO:0000259" key="4">
    <source>
        <dbReference type="Pfam" id="PF23559"/>
    </source>
</evidence>
<feature type="signal peptide" evidence="3">
    <location>
        <begin position="1"/>
        <end position="20"/>
    </location>
</feature>
<dbReference type="AlphaFoldDB" id="A0A392N955"/>
<keyword evidence="1" id="KW-0677">Repeat</keyword>
<name>A0A392N955_9FABA</name>
<keyword evidence="2" id="KW-0611">Plant defense</keyword>
<dbReference type="GO" id="GO:0043531">
    <property type="term" value="F:ADP binding"/>
    <property type="evidence" value="ECO:0007669"/>
    <property type="project" value="InterPro"/>
</dbReference>
<dbReference type="Gene3D" id="1.10.10.10">
    <property type="entry name" value="Winged helix-like DNA-binding domain superfamily/Winged helix DNA-binding domain"/>
    <property type="match status" value="1"/>
</dbReference>
<dbReference type="InterPro" id="IPR036388">
    <property type="entry name" value="WH-like_DNA-bd_sf"/>
</dbReference>
<reference evidence="5 6" key="1">
    <citation type="journal article" date="2018" name="Front. Plant Sci.">
        <title>Red Clover (Trifolium pratense) and Zigzag Clover (T. medium) - A Picture of Genomic Similarities and Differences.</title>
        <authorList>
            <person name="Dluhosova J."/>
            <person name="Istvanek J."/>
            <person name="Nedelnik J."/>
            <person name="Repkova J."/>
        </authorList>
    </citation>
    <scope>NUCLEOTIDE SEQUENCE [LARGE SCALE GENOMIC DNA]</scope>
    <source>
        <strain evidence="6">cv. 10/8</strain>
        <tissue evidence="5">Leaf</tissue>
    </source>
</reference>
<dbReference type="Gene3D" id="1.10.8.430">
    <property type="entry name" value="Helical domain of apoptotic protease-activating factors"/>
    <property type="match status" value="1"/>
</dbReference>
<evidence type="ECO:0000256" key="2">
    <source>
        <dbReference type="ARBA" id="ARBA00022821"/>
    </source>
</evidence>
<dbReference type="PANTHER" id="PTHR23155">
    <property type="entry name" value="DISEASE RESISTANCE PROTEIN RP"/>
    <property type="match status" value="1"/>
</dbReference>